<proteinExistence type="predicted"/>
<protein>
    <submittedName>
        <fullName evidence="2">Uncharacterized protein</fullName>
    </submittedName>
</protein>
<gene>
    <name evidence="2" type="ORF">OC610_20475</name>
</gene>
<evidence type="ECO:0000256" key="1">
    <source>
        <dbReference type="SAM" id="MobiDB-lite"/>
    </source>
</evidence>
<dbReference type="RefSeq" id="WP_264430263.1">
    <property type="nucleotide sequence ID" value="NZ_JAOSHO010000359.1"/>
</dbReference>
<accession>A0ABT3FCG7</accession>
<evidence type="ECO:0000313" key="2">
    <source>
        <dbReference type="EMBL" id="MCW1246803.1"/>
    </source>
</evidence>
<name>A0ABT3FCG7_9PSED</name>
<reference evidence="2" key="1">
    <citation type="submission" date="2022-07" db="EMBL/GenBank/DDBJ databases">
        <title>Pseudomonas agronomica sp. nov.: a novel bacterium with biotechnological application in the synthesis of biofertilizers from valorized agricultural residues.</title>
        <authorList>
            <person name="Robas M."/>
            <person name="Fernandez V.M."/>
            <person name="Luna L."/>
            <person name="Provanza A."/>
            <person name="Jimenez P.A."/>
        </authorList>
    </citation>
    <scope>NUCLEOTIDE SEQUENCE</scope>
    <source>
        <strain evidence="2">SAICEU22T</strain>
    </source>
</reference>
<comment type="caution">
    <text evidence="2">The sequence shown here is derived from an EMBL/GenBank/DDBJ whole genome shotgun (WGS) entry which is preliminary data.</text>
</comment>
<sequence length="59" mass="6098">MSFHAVRQGPSGAGTPLHRSRHPGLAPFQEAKTRGLPVLSCTTALTGLRCPGTLSSMPG</sequence>
<organism evidence="2 3">
    <name type="scientific">Pseudomonas agronomica</name>
    <dbReference type="NCBI Taxonomy" id="2979328"/>
    <lineage>
        <taxon>Bacteria</taxon>
        <taxon>Pseudomonadati</taxon>
        <taxon>Pseudomonadota</taxon>
        <taxon>Gammaproteobacteria</taxon>
        <taxon>Pseudomonadales</taxon>
        <taxon>Pseudomonadaceae</taxon>
        <taxon>Pseudomonas</taxon>
    </lineage>
</organism>
<dbReference type="EMBL" id="JAOSHO010000359">
    <property type="protein sequence ID" value="MCW1246803.1"/>
    <property type="molecule type" value="Genomic_DNA"/>
</dbReference>
<evidence type="ECO:0000313" key="3">
    <source>
        <dbReference type="Proteomes" id="UP001061999"/>
    </source>
</evidence>
<keyword evidence="3" id="KW-1185">Reference proteome</keyword>
<dbReference type="Proteomes" id="UP001061999">
    <property type="component" value="Unassembled WGS sequence"/>
</dbReference>
<feature type="region of interest" description="Disordered" evidence="1">
    <location>
        <begin position="1"/>
        <end position="29"/>
    </location>
</feature>